<proteinExistence type="predicted"/>
<name>A0A0B6ZQF1_9EUPU</name>
<dbReference type="EMBL" id="HACG01023999">
    <property type="protein sequence ID" value="CEK70864.1"/>
    <property type="molecule type" value="Transcribed_RNA"/>
</dbReference>
<organism evidence="1">
    <name type="scientific">Arion vulgaris</name>
    <dbReference type="NCBI Taxonomy" id="1028688"/>
    <lineage>
        <taxon>Eukaryota</taxon>
        <taxon>Metazoa</taxon>
        <taxon>Spiralia</taxon>
        <taxon>Lophotrochozoa</taxon>
        <taxon>Mollusca</taxon>
        <taxon>Gastropoda</taxon>
        <taxon>Heterobranchia</taxon>
        <taxon>Euthyneura</taxon>
        <taxon>Panpulmonata</taxon>
        <taxon>Eupulmonata</taxon>
        <taxon>Stylommatophora</taxon>
        <taxon>Helicina</taxon>
        <taxon>Arionoidea</taxon>
        <taxon>Arionidae</taxon>
        <taxon>Arion</taxon>
    </lineage>
</organism>
<gene>
    <name evidence="1" type="primary">ORF75923</name>
</gene>
<sequence length="61" mass="6943">MICCGTMKYEDNCNYGSEESDSEVDPLIDTVILNSEGSISNYNYRTRSTLTFNGWHPYCFG</sequence>
<reference evidence="1" key="1">
    <citation type="submission" date="2014-12" db="EMBL/GenBank/DDBJ databases">
        <title>Insight into the proteome of Arion vulgaris.</title>
        <authorList>
            <person name="Aradska J."/>
            <person name="Bulat T."/>
            <person name="Smidak R."/>
            <person name="Sarate P."/>
            <person name="Gangsoo J."/>
            <person name="Sialana F."/>
            <person name="Bilban M."/>
            <person name="Lubec G."/>
        </authorList>
    </citation>
    <scope>NUCLEOTIDE SEQUENCE</scope>
    <source>
        <tissue evidence="1">Skin</tissue>
    </source>
</reference>
<accession>A0A0B6ZQF1</accession>
<evidence type="ECO:0000313" key="1">
    <source>
        <dbReference type="EMBL" id="CEK70864.1"/>
    </source>
</evidence>
<dbReference type="AlphaFoldDB" id="A0A0B6ZQF1"/>
<protein>
    <submittedName>
        <fullName evidence="1">Uncharacterized protein</fullName>
    </submittedName>
</protein>